<dbReference type="OMA" id="VTADRWM"/>
<comment type="caution">
    <text evidence="4">The sequence shown here is derived from an EMBL/GenBank/DDBJ whole genome shotgun (WGS) entry which is preliminary data.</text>
</comment>
<dbReference type="InterPro" id="IPR045330">
    <property type="entry name" value="TRM3/TARBP1"/>
</dbReference>
<dbReference type="GO" id="GO:0003723">
    <property type="term" value="F:RNA binding"/>
    <property type="evidence" value="ECO:0007669"/>
    <property type="project" value="InterPro"/>
</dbReference>
<name>M3IPG2_CANMX</name>
<keyword evidence="5" id="KW-1185">Reference proteome</keyword>
<evidence type="ECO:0000256" key="1">
    <source>
        <dbReference type="ARBA" id="ARBA00022603"/>
    </source>
</evidence>
<evidence type="ECO:0000313" key="5">
    <source>
        <dbReference type="Proteomes" id="UP000011777"/>
    </source>
</evidence>
<evidence type="ECO:0000313" key="4">
    <source>
        <dbReference type="EMBL" id="EMG48341.1"/>
    </source>
</evidence>
<dbReference type="InterPro" id="IPR001537">
    <property type="entry name" value="SpoU_MeTrfase"/>
</dbReference>
<keyword evidence="2" id="KW-0808">Transferase</keyword>
<dbReference type="InterPro" id="IPR029028">
    <property type="entry name" value="Alpha/beta_knot_MTases"/>
</dbReference>
<sequence>MSSSVLIAKYLGDDKKAELIESLSLEIENNEENVDVLIELLDGFDLPAHPKLYKTILEYCQTKLLDEKYNAIILKFITRIPVLRVEVVKQIIQLLKTYIKNQIYYFNNDICKLITIEESQETQQNVTSEELILILGYLEALFQENYVSNSEIDYILLTFLGIDDSKIGSLTSKMLRWRINSIAKNIDSKLIWDIIFILQKSDSDSHKSLSLVLWLRYLNTGLTESETFQQVIQDENYWMLLQKGLISEAHEYRKFSLSILSLSLESIDTQIDNKYIRWDMKEKSKYFNEWSRFMTLYEIVGIDTSLNQAEAGKNDITGLISPTSLIPASWGWCLLSTGLKAALESVRKFTVRLLLSIPPEHVYLIKHGLPIFESAFLPNIMSASNLNIKVVDGKVECEYAQQLKNYICNMVKNMTTDQEFRDISLSILKVLAELSDSFGPSRILVLHGLLEGLKGKKVLKFGVHDLPLVVLFEAEAEGEILELYHQTLTLRLLSHFEFDFVPFLSNLNKFVKFNGFSLLKDNQELLAECVKNVSVSEIQNNMDVELQALFLGITRENIDGVVKTSSDVLFTKIFESGLKNTVLKPFESRLSELVLSDESEVIHNLSNSEFSIGVPSSEIILQLWNNISEDLQSNQLATLDECLYKFRLFNQVYEKSEFKFKDITTLLDAMKIIMANNDELSKTARFFYKLRDNILGEYYTALKITVERNHTQDINPVLAVLNPSTTNNKANIAMVAILLQYLESTPDADLVYQIAEFLSELWTNLTASRLKLRSLDLHVIIIKAFFHPKIMLHPDVSSMISKFGLSVIENSQVRRSFLPTLTTALSDCQIKHQDVFESLDWLPEILVKAYIVHQPNTNFFVFPEILGEIYDKEISGNEKSNIYAEVYGNEEISARINVMAIFNSIKSNNFAQAIHDYVIDNQAYFHLFKPFKTTDAVEEWTRMQLYSIILSLVEKLDIQLDVFLARLGTEPSPMARSYVEWVIAYKLLENETYVTRLLNELSESINTLRPSIVCSYMKILFLSFQQHDPTKESELLTKLLNSVVPGSTTSRKMIRHFSLSLVVSIHDEIKRKNLPVNSHVLELVDNLYVNTIKSETFSQYRSGDELLWDIVKDLTLVNISGGVMLRLSDRTDLDYIKQQDFHKYISQEQLNILHREIGTNPKKWVGEPIGKSKKPIITPVEPMVQSSPLQTKSGAWNAILDVDIENSRAAEVDRSDLIVVSSLVDKPPNLGGICRLCDVLGAGLLTLDDIEVKNHPHFKTVAVTADQWMPMIEVKLDQIKDYLLQKKREGYTLIGLEQTDKSVELNNDLKFPKKSLILIGREREGIPGDLLAELDFCVEIKQVGIVRSMNIQTATAIIVHAYSSQHC</sequence>
<accession>M3IPG2</accession>
<dbReference type="InterPro" id="IPR044748">
    <property type="entry name" value="Trm3/TARBP1_C"/>
</dbReference>
<evidence type="ECO:0000259" key="3">
    <source>
        <dbReference type="Pfam" id="PF00588"/>
    </source>
</evidence>
<dbReference type="HOGENOM" id="CLU_005519_0_0_1"/>
<dbReference type="InterPro" id="IPR029026">
    <property type="entry name" value="tRNA_m1G_MTases_N"/>
</dbReference>
<dbReference type="EMBL" id="AOGT01001153">
    <property type="protein sequence ID" value="EMG48341.1"/>
    <property type="molecule type" value="Genomic_DNA"/>
</dbReference>
<dbReference type="SUPFAM" id="SSF75217">
    <property type="entry name" value="alpha/beta knot"/>
    <property type="match status" value="1"/>
</dbReference>
<dbReference type="GO" id="GO:0016423">
    <property type="term" value="F:tRNA (guanine) methyltransferase activity"/>
    <property type="evidence" value="ECO:0007669"/>
    <property type="project" value="InterPro"/>
</dbReference>
<dbReference type="CDD" id="cd18091">
    <property type="entry name" value="SpoU-like_TRM3-like"/>
    <property type="match status" value="1"/>
</dbReference>
<organism evidence="4 5">
    <name type="scientific">Candida maltosa (strain Xu316)</name>
    <name type="common">Yeast</name>
    <dbReference type="NCBI Taxonomy" id="1245528"/>
    <lineage>
        <taxon>Eukaryota</taxon>
        <taxon>Fungi</taxon>
        <taxon>Dikarya</taxon>
        <taxon>Ascomycota</taxon>
        <taxon>Saccharomycotina</taxon>
        <taxon>Pichiomycetes</taxon>
        <taxon>Debaryomycetaceae</taxon>
        <taxon>Candida/Lodderomyces clade</taxon>
        <taxon>Candida</taxon>
    </lineage>
</organism>
<dbReference type="PANTHER" id="PTHR12029:SF11">
    <property type="entry name" value="METHYLTRANSFERASE TARBP1-RELATED"/>
    <property type="match status" value="1"/>
</dbReference>
<evidence type="ECO:0000256" key="2">
    <source>
        <dbReference type="ARBA" id="ARBA00022679"/>
    </source>
</evidence>
<dbReference type="PANTHER" id="PTHR12029">
    <property type="entry name" value="RNA METHYLTRANSFERASE"/>
    <property type="match status" value="1"/>
</dbReference>
<dbReference type="Pfam" id="PF00588">
    <property type="entry name" value="SpoU_methylase"/>
    <property type="match status" value="1"/>
</dbReference>
<proteinExistence type="predicted"/>
<dbReference type="STRING" id="1245528.M3IPG2"/>
<gene>
    <name evidence="4" type="ORF">G210_1101</name>
</gene>
<dbReference type="FunFam" id="3.40.1280.10:FF:000022">
    <property type="entry name" value="Trm3p"/>
    <property type="match status" value="1"/>
</dbReference>
<reference evidence="4 5" key="1">
    <citation type="submission" date="2013-02" db="EMBL/GenBank/DDBJ databases">
        <title>Genome sequence of Candida maltosa Xu316, a potential industrial strain for xylitol and ethanol production.</title>
        <authorList>
            <person name="Yu J."/>
            <person name="Wang Q."/>
            <person name="Geng X."/>
            <person name="Bao W."/>
            <person name="He P."/>
            <person name="Cai J."/>
        </authorList>
    </citation>
    <scope>NUCLEOTIDE SEQUENCE [LARGE SCALE GENOMIC DNA]</scope>
    <source>
        <strain evidence="5">Xu316</strain>
    </source>
</reference>
<dbReference type="Gene3D" id="3.40.1280.10">
    <property type="match status" value="1"/>
</dbReference>
<feature type="domain" description="tRNA/rRNA methyltransferase SpoU type" evidence="3">
    <location>
        <begin position="1217"/>
        <end position="1359"/>
    </location>
</feature>
<dbReference type="OrthoDB" id="241340at2759"/>
<keyword evidence="1" id="KW-0489">Methyltransferase</keyword>
<protein>
    <recommendedName>
        <fullName evidence="3">tRNA/rRNA methyltransferase SpoU type domain-containing protein</fullName>
    </recommendedName>
</protein>
<dbReference type="eggNOG" id="KOG0839">
    <property type="taxonomic scope" value="Eukaryota"/>
</dbReference>
<dbReference type="GO" id="GO:0030488">
    <property type="term" value="P:tRNA methylation"/>
    <property type="evidence" value="ECO:0007669"/>
    <property type="project" value="InterPro"/>
</dbReference>
<dbReference type="Proteomes" id="UP000011777">
    <property type="component" value="Unassembled WGS sequence"/>
</dbReference>